<dbReference type="Proteomes" id="UP000295341">
    <property type="component" value="Unassembled WGS sequence"/>
</dbReference>
<dbReference type="OrthoDB" id="19849at2"/>
<gene>
    <name evidence="9" type="ORF">DFR24_1158</name>
</gene>
<dbReference type="Gene3D" id="2.40.160.60">
    <property type="entry name" value="Outer membrane protein transport protein (OMPP1/FadL/TodX)"/>
    <property type="match status" value="1"/>
</dbReference>
<reference evidence="9 10" key="1">
    <citation type="submission" date="2019-03" db="EMBL/GenBank/DDBJ databases">
        <title>Genomic Encyclopedia of Type Strains, Phase IV (KMG-IV): sequencing the most valuable type-strain genomes for metagenomic binning, comparative biology and taxonomic classification.</title>
        <authorList>
            <person name="Goeker M."/>
        </authorList>
    </citation>
    <scope>NUCLEOTIDE SEQUENCE [LARGE SCALE GENOMIC DNA]</scope>
    <source>
        <strain evidence="9 10">DSM 26377</strain>
    </source>
</reference>
<keyword evidence="6" id="KW-0472">Membrane</keyword>
<evidence type="ECO:0000256" key="1">
    <source>
        <dbReference type="ARBA" id="ARBA00004571"/>
    </source>
</evidence>
<dbReference type="PANTHER" id="PTHR35093">
    <property type="entry name" value="OUTER MEMBRANE PROTEIN NMB0088-RELATED"/>
    <property type="match status" value="1"/>
</dbReference>
<dbReference type="EMBL" id="SOBT01000008">
    <property type="protein sequence ID" value="TDU31776.1"/>
    <property type="molecule type" value="Genomic_DNA"/>
</dbReference>
<keyword evidence="5 8" id="KW-0732">Signal</keyword>
<evidence type="ECO:0000256" key="7">
    <source>
        <dbReference type="ARBA" id="ARBA00023237"/>
    </source>
</evidence>
<feature type="chain" id="PRO_5030100180" evidence="8">
    <location>
        <begin position="25"/>
        <end position="422"/>
    </location>
</feature>
<evidence type="ECO:0000256" key="4">
    <source>
        <dbReference type="ARBA" id="ARBA00022692"/>
    </source>
</evidence>
<evidence type="ECO:0000256" key="3">
    <source>
        <dbReference type="ARBA" id="ARBA00022452"/>
    </source>
</evidence>
<evidence type="ECO:0000313" key="9">
    <source>
        <dbReference type="EMBL" id="TDU31776.1"/>
    </source>
</evidence>
<proteinExistence type="inferred from homology"/>
<accession>A0A4S3K4K8</accession>
<organism evidence="9 10">
    <name type="scientific">Panacagrimonas perspica</name>
    <dbReference type="NCBI Taxonomy" id="381431"/>
    <lineage>
        <taxon>Bacteria</taxon>
        <taxon>Pseudomonadati</taxon>
        <taxon>Pseudomonadota</taxon>
        <taxon>Gammaproteobacteria</taxon>
        <taxon>Nevskiales</taxon>
        <taxon>Nevskiaceae</taxon>
        <taxon>Panacagrimonas</taxon>
    </lineage>
</organism>
<dbReference type="GO" id="GO:0009279">
    <property type="term" value="C:cell outer membrane"/>
    <property type="evidence" value="ECO:0007669"/>
    <property type="project" value="UniProtKB-SubCell"/>
</dbReference>
<protein>
    <submittedName>
        <fullName evidence="9">Long-chain fatty acid transport protein</fullName>
    </submittedName>
</protein>
<dbReference type="PANTHER" id="PTHR35093:SF8">
    <property type="entry name" value="OUTER MEMBRANE PROTEIN NMB0088-RELATED"/>
    <property type="match status" value="1"/>
</dbReference>
<dbReference type="GO" id="GO:0015483">
    <property type="term" value="F:long-chain fatty acid transporting porin activity"/>
    <property type="evidence" value="ECO:0007669"/>
    <property type="project" value="TreeGrafter"/>
</dbReference>
<keyword evidence="7" id="KW-0998">Cell outer membrane</keyword>
<keyword evidence="4" id="KW-0812">Transmembrane</keyword>
<evidence type="ECO:0000256" key="8">
    <source>
        <dbReference type="SAM" id="SignalP"/>
    </source>
</evidence>
<comment type="subcellular location">
    <subcellularLocation>
        <location evidence="1">Cell outer membrane</location>
        <topology evidence="1">Multi-pass membrane protein</topology>
    </subcellularLocation>
</comment>
<dbReference type="Pfam" id="PF03349">
    <property type="entry name" value="Toluene_X"/>
    <property type="match status" value="1"/>
</dbReference>
<evidence type="ECO:0000313" key="10">
    <source>
        <dbReference type="Proteomes" id="UP000295341"/>
    </source>
</evidence>
<dbReference type="SUPFAM" id="SSF56935">
    <property type="entry name" value="Porins"/>
    <property type="match status" value="1"/>
</dbReference>
<evidence type="ECO:0000256" key="6">
    <source>
        <dbReference type="ARBA" id="ARBA00023136"/>
    </source>
</evidence>
<dbReference type="AlphaFoldDB" id="A0A4S3K4K8"/>
<name>A0A4S3K4K8_9GAMM</name>
<comment type="caution">
    <text evidence="9">The sequence shown here is derived from an EMBL/GenBank/DDBJ whole genome shotgun (WGS) entry which is preliminary data.</text>
</comment>
<keyword evidence="3" id="KW-1134">Transmembrane beta strand</keyword>
<feature type="signal peptide" evidence="8">
    <location>
        <begin position="1"/>
        <end position="24"/>
    </location>
</feature>
<sequence length="422" mass="45324">MLHVCPRVLIFSTAVLSLATGANASLGPFEHGAGIKSMGAGGVSYVGAQETTALSANPALMSGLGRRYDVGLDVLMLHPDSRIEGNAAGPDSRSPSDGRRWYFIPQAGLSLPLNDRWTFGITMLQAGLGPDYPQSPYVRFGGAQRASLSLGSGSIVPALAWRATPTQSFGAGLVLGYQFLDVKGLQFLTSTDPQSRVSRHPDKVTNQGKDGAFSIGYTLGWTGELSPSVSAGIGYRSKSWTQKLDDYRGLLPDNGSLELPAAYGAGLSWKVAAPWTVAVEWQRYQYESERAFRNSITELSAGHLLGSSSGPGFGWENQNAFKIGVTWDVRPDLALRAGYVHADQIIQESDTLFSKMAPATMTTHYTGGVTYIWRQWELTGALTYCPRQEVDGENSIPAAFGGGEAIVKNEFFSGGFSLGRRF</sequence>
<keyword evidence="10" id="KW-1185">Reference proteome</keyword>
<comment type="similarity">
    <text evidence="2">Belongs to the OmpP1/FadL family.</text>
</comment>
<evidence type="ECO:0000256" key="2">
    <source>
        <dbReference type="ARBA" id="ARBA00008163"/>
    </source>
</evidence>
<evidence type="ECO:0000256" key="5">
    <source>
        <dbReference type="ARBA" id="ARBA00022729"/>
    </source>
</evidence>
<dbReference type="InterPro" id="IPR005017">
    <property type="entry name" value="OMPP1/FadL/TodX"/>
</dbReference>